<accession>A0ABS4PYZ5</accession>
<name>A0ABS4PYZ5_9PSEU</name>
<reference evidence="1 2" key="1">
    <citation type="submission" date="2021-03" db="EMBL/GenBank/DDBJ databases">
        <title>Sequencing the genomes of 1000 actinobacteria strains.</title>
        <authorList>
            <person name="Klenk H.-P."/>
        </authorList>
    </citation>
    <scope>NUCLEOTIDE SEQUENCE [LARGE SCALE GENOMIC DNA]</scope>
    <source>
        <strain evidence="1 2">DSM 45510</strain>
    </source>
</reference>
<dbReference type="InterPro" id="IPR037883">
    <property type="entry name" value="Knr4/Smi1-like_sf"/>
</dbReference>
<dbReference type="EMBL" id="JAGGMS010000001">
    <property type="protein sequence ID" value="MBP2184654.1"/>
    <property type="molecule type" value="Genomic_DNA"/>
</dbReference>
<organism evidence="1 2">
    <name type="scientific">Amycolatopsis magusensis</name>
    <dbReference type="NCBI Taxonomy" id="882444"/>
    <lineage>
        <taxon>Bacteria</taxon>
        <taxon>Bacillati</taxon>
        <taxon>Actinomycetota</taxon>
        <taxon>Actinomycetes</taxon>
        <taxon>Pseudonocardiales</taxon>
        <taxon>Pseudonocardiaceae</taxon>
        <taxon>Amycolatopsis</taxon>
    </lineage>
</organism>
<dbReference type="RefSeq" id="WP_209667642.1">
    <property type="nucleotide sequence ID" value="NZ_JAGGMS010000001.1"/>
</dbReference>
<protein>
    <recommendedName>
        <fullName evidence="3">SMI1/KNR4 family protein</fullName>
    </recommendedName>
</protein>
<keyword evidence="2" id="KW-1185">Reference proteome</keyword>
<comment type="caution">
    <text evidence="1">The sequence shown here is derived from an EMBL/GenBank/DDBJ whole genome shotgun (WGS) entry which is preliminary data.</text>
</comment>
<dbReference type="Proteomes" id="UP000741013">
    <property type="component" value="Unassembled WGS sequence"/>
</dbReference>
<evidence type="ECO:0008006" key="3">
    <source>
        <dbReference type="Google" id="ProtNLM"/>
    </source>
</evidence>
<sequence>MDVSVLTALFGTPGPLPVEWPAVESWLGTRLPADYRTLASACGPLEIGAALWLHTPCEREGRFDYGTWVRQTHHLCRTAARHFRPSPGLLAWGATRASDRLFWDTWAADDPDRWPVVVFDREAAERGLDPWHGLGVPMAETLLEAVSTGIALPSGTRLGPLAPTARRPAFLAGARPWHPPRSAFGSVSRASRLGSQAPG</sequence>
<dbReference type="SUPFAM" id="SSF160631">
    <property type="entry name" value="SMI1/KNR4-like"/>
    <property type="match status" value="1"/>
</dbReference>
<gene>
    <name evidence="1" type="ORF">JOM49_006180</name>
</gene>
<evidence type="ECO:0000313" key="1">
    <source>
        <dbReference type="EMBL" id="MBP2184654.1"/>
    </source>
</evidence>
<proteinExistence type="predicted"/>
<evidence type="ECO:0000313" key="2">
    <source>
        <dbReference type="Proteomes" id="UP000741013"/>
    </source>
</evidence>